<feature type="domain" description="UspA" evidence="2">
    <location>
        <begin position="4"/>
        <end position="156"/>
    </location>
</feature>
<dbReference type="Gene3D" id="3.40.50.12370">
    <property type="match status" value="1"/>
</dbReference>
<protein>
    <submittedName>
        <fullName evidence="3">Universal stress protein</fullName>
    </submittedName>
</protein>
<dbReference type="OrthoDB" id="9804721at2"/>
<dbReference type="InterPro" id="IPR006015">
    <property type="entry name" value="Universal_stress_UspA"/>
</dbReference>
<dbReference type="AlphaFoldDB" id="A0A5C8ZPV7"/>
<sequence>MKARITACIDGSVISSAVADAAAWSSRLLDAPVKLLHVLEKSISPATEDLSGAIGLGSREHLLAELTELDERRNKLAVEHGKHILEAARQRCSDHGATHVEVEQRHDHLLDALLECEADTRLYVVGRLGEDHSLEKQVIGSHIENVVRAIHTPILMATEPFHAPGNYMLAYDGSKTADAAIERISTSPLLANIPGHIVMVGDDSADHRQQLERVCGILSGQGHSVQPHLIQGKVIDALMAFQQEHGIELKVMGAYGHSRIREFLVGSNTSRMLAASTVPVLILR</sequence>
<evidence type="ECO:0000259" key="2">
    <source>
        <dbReference type="Pfam" id="PF00582"/>
    </source>
</evidence>
<dbReference type="CDD" id="cd00293">
    <property type="entry name" value="USP-like"/>
    <property type="match status" value="2"/>
</dbReference>
<comment type="caution">
    <text evidence="3">The sequence shown here is derived from an EMBL/GenBank/DDBJ whole genome shotgun (WGS) entry which is preliminary data.</text>
</comment>
<evidence type="ECO:0000313" key="4">
    <source>
        <dbReference type="Proteomes" id="UP000321933"/>
    </source>
</evidence>
<accession>A0A5C8ZPV7</accession>
<dbReference type="PANTHER" id="PTHR46268">
    <property type="entry name" value="STRESS RESPONSE PROTEIN NHAX"/>
    <property type="match status" value="1"/>
</dbReference>
<dbReference type="EMBL" id="VRYZ01000008">
    <property type="protein sequence ID" value="TXS89729.1"/>
    <property type="molecule type" value="Genomic_DNA"/>
</dbReference>
<dbReference type="PRINTS" id="PR01438">
    <property type="entry name" value="UNVRSLSTRESS"/>
</dbReference>
<proteinExistence type="inferred from homology"/>
<feature type="domain" description="UspA" evidence="2">
    <location>
        <begin position="215"/>
        <end position="284"/>
    </location>
</feature>
<dbReference type="SUPFAM" id="SSF52402">
    <property type="entry name" value="Adenine nucleotide alpha hydrolases-like"/>
    <property type="match status" value="2"/>
</dbReference>
<dbReference type="Proteomes" id="UP000321933">
    <property type="component" value="Unassembled WGS sequence"/>
</dbReference>
<evidence type="ECO:0000313" key="3">
    <source>
        <dbReference type="EMBL" id="TXS89729.1"/>
    </source>
</evidence>
<name>A0A5C8ZPV7_9GAMM</name>
<dbReference type="RefSeq" id="WP_148065587.1">
    <property type="nucleotide sequence ID" value="NZ_VRYZ01000008.1"/>
</dbReference>
<organism evidence="3 4">
    <name type="scientific">Parahaliea aestuarii</name>
    <dbReference type="NCBI Taxonomy" id="1852021"/>
    <lineage>
        <taxon>Bacteria</taxon>
        <taxon>Pseudomonadati</taxon>
        <taxon>Pseudomonadota</taxon>
        <taxon>Gammaproteobacteria</taxon>
        <taxon>Cellvibrionales</taxon>
        <taxon>Halieaceae</taxon>
        <taxon>Parahaliea</taxon>
    </lineage>
</organism>
<dbReference type="InterPro" id="IPR006016">
    <property type="entry name" value="UspA"/>
</dbReference>
<dbReference type="Pfam" id="PF00582">
    <property type="entry name" value="Usp"/>
    <property type="match status" value="2"/>
</dbReference>
<reference evidence="3 4" key="1">
    <citation type="submission" date="2019-08" db="EMBL/GenBank/DDBJ databases">
        <title>Parahaliea maris sp. nov., isolated from the surface seawater.</title>
        <authorList>
            <person name="Liu Y."/>
        </authorList>
    </citation>
    <scope>NUCLEOTIDE SEQUENCE [LARGE SCALE GENOMIC DNA]</scope>
    <source>
        <strain evidence="3 4">S2-26</strain>
    </source>
</reference>
<dbReference type="PANTHER" id="PTHR46268:SF6">
    <property type="entry name" value="UNIVERSAL STRESS PROTEIN UP12"/>
    <property type="match status" value="1"/>
</dbReference>
<comment type="similarity">
    <text evidence="1">Belongs to the universal stress protein A family.</text>
</comment>
<evidence type="ECO:0000256" key="1">
    <source>
        <dbReference type="ARBA" id="ARBA00008791"/>
    </source>
</evidence>
<keyword evidence="4" id="KW-1185">Reference proteome</keyword>
<gene>
    <name evidence="3" type="ORF">FVW59_17140</name>
</gene>